<dbReference type="SUPFAM" id="SSF53720">
    <property type="entry name" value="ALDH-like"/>
    <property type="match status" value="1"/>
</dbReference>
<gene>
    <name evidence="4" type="ORF">G5B42_09070</name>
</gene>
<dbReference type="InterPro" id="IPR015590">
    <property type="entry name" value="Aldehyde_DH_dom"/>
</dbReference>
<name>A0A8J6HT30_9FIRM</name>
<dbReference type="Gene3D" id="3.40.605.10">
    <property type="entry name" value="Aldehyde Dehydrogenase, Chain A, domain 1"/>
    <property type="match status" value="1"/>
</dbReference>
<feature type="domain" description="Aldehyde dehydrogenase" evidence="3">
    <location>
        <begin position="9"/>
        <end position="75"/>
    </location>
</feature>
<keyword evidence="5" id="KW-1185">Reference proteome</keyword>
<keyword evidence="2" id="KW-0560">Oxidoreductase</keyword>
<dbReference type="EMBL" id="JAAKDE010000018">
    <property type="protein sequence ID" value="MBA2133686.1"/>
    <property type="molecule type" value="Genomic_DNA"/>
</dbReference>
<sequence length="103" mass="11670">MIRNREKPLALYLFIKDSNLENWVVNNLSYGGGCTNDTIMHVANYHLPFGGVGASGIGSYHGKKGFETFSHTKSILKQTFAIDLPLRYPPYRNKLNLLKKVLR</sequence>
<dbReference type="InterPro" id="IPR016161">
    <property type="entry name" value="Ald_DH/histidinol_DH"/>
</dbReference>
<comment type="similarity">
    <text evidence="1">Belongs to the aldehyde dehydrogenase family.</text>
</comment>
<dbReference type="GO" id="GO:0006081">
    <property type="term" value="P:aldehyde metabolic process"/>
    <property type="evidence" value="ECO:0007669"/>
    <property type="project" value="InterPro"/>
</dbReference>
<evidence type="ECO:0000256" key="1">
    <source>
        <dbReference type="ARBA" id="ARBA00009986"/>
    </source>
</evidence>
<evidence type="ECO:0000256" key="2">
    <source>
        <dbReference type="ARBA" id="ARBA00023002"/>
    </source>
</evidence>
<protein>
    <submittedName>
        <fullName evidence="4">Aldehyde dehydrogenase family protein</fullName>
    </submittedName>
</protein>
<dbReference type="InterPro" id="IPR016163">
    <property type="entry name" value="Ald_DH_C"/>
</dbReference>
<dbReference type="Pfam" id="PF00171">
    <property type="entry name" value="Aldedh"/>
    <property type="match status" value="1"/>
</dbReference>
<dbReference type="GO" id="GO:0004029">
    <property type="term" value="F:aldehyde dehydrogenase (NAD+) activity"/>
    <property type="evidence" value="ECO:0007669"/>
    <property type="project" value="TreeGrafter"/>
</dbReference>
<dbReference type="InterPro" id="IPR012394">
    <property type="entry name" value="Aldehyde_DH_NAD(P)"/>
</dbReference>
<dbReference type="AlphaFoldDB" id="A0A8J6HT30"/>
<proteinExistence type="inferred from homology"/>
<dbReference type="Proteomes" id="UP000657177">
    <property type="component" value="Unassembled WGS sequence"/>
</dbReference>
<dbReference type="Gene3D" id="3.40.309.10">
    <property type="entry name" value="Aldehyde Dehydrogenase, Chain A, domain 2"/>
    <property type="match status" value="1"/>
</dbReference>
<dbReference type="GO" id="GO:0005737">
    <property type="term" value="C:cytoplasm"/>
    <property type="evidence" value="ECO:0007669"/>
    <property type="project" value="TreeGrafter"/>
</dbReference>
<evidence type="ECO:0000313" key="5">
    <source>
        <dbReference type="Proteomes" id="UP000657177"/>
    </source>
</evidence>
<organism evidence="4 5">
    <name type="scientific">Capillibacterium thermochitinicola</name>
    <dbReference type="NCBI Taxonomy" id="2699427"/>
    <lineage>
        <taxon>Bacteria</taxon>
        <taxon>Bacillati</taxon>
        <taxon>Bacillota</taxon>
        <taxon>Capillibacterium</taxon>
    </lineage>
</organism>
<dbReference type="PANTHER" id="PTHR43570:SF16">
    <property type="entry name" value="ALDEHYDE DEHYDROGENASE TYPE III, ISOFORM Q"/>
    <property type="match status" value="1"/>
</dbReference>
<dbReference type="PANTHER" id="PTHR43570">
    <property type="entry name" value="ALDEHYDE DEHYDROGENASE"/>
    <property type="match status" value="1"/>
</dbReference>
<accession>A0A8J6HT30</accession>
<dbReference type="InterPro" id="IPR016162">
    <property type="entry name" value="Ald_DH_N"/>
</dbReference>
<evidence type="ECO:0000259" key="3">
    <source>
        <dbReference type="Pfam" id="PF00171"/>
    </source>
</evidence>
<reference evidence="4" key="1">
    <citation type="submission" date="2020-06" db="EMBL/GenBank/DDBJ databases">
        <title>Novel chitinolytic bacterium.</title>
        <authorList>
            <person name="Ungkulpasvich U."/>
            <person name="Kosugi A."/>
            <person name="Uke A."/>
        </authorList>
    </citation>
    <scope>NUCLEOTIDE SEQUENCE</scope>
    <source>
        <strain evidence="4">UUS1-1</strain>
    </source>
</reference>
<comment type="caution">
    <text evidence="4">The sequence shown here is derived from an EMBL/GenBank/DDBJ whole genome shotgun (WGS) entry which is preliminary data.</text>
</comment>
<evidence type="ECO:0000313" key="4">
    <source>
        <dbReference type="EMBL" id="MBA2133686.1"/>
    </source>
</evidence>